<reference evidence="2" key="1">
    <citation type="journal article" date="2020" name="Mol. Plant Microbe">
        <title>Rhizobial microsymbionts of the narrowly endemic Oxytropis species growing in Kamchatka are characterized by significant genetic diversity and possess a set of genes that are associated with T3SS and T6SS secretion systems and can affect the development of symbiosis.</title>
        <authorList>
            <person name="Safronova V."/>
            <person name="Guro P."/>
            <person name="Sazanova A."/>
            <person name="Kuznetsova I."/>
            <person name="Belimov A."/>
            <person name="Yakubov V."/>
            <person name="Chirak E."/>
            <person name="Afonin A."/>
            <person name="Gogolev Y."/>
            <person name="Andronov E."/>
            <person name="Tikhonovich I."/>
        </authorList>
    </citation>
    <scope>NUCLEOTIDE SEQUENCE [LARGE SCALE GENOMIC DNA]</scope>
    <source>
        <strain evidence="2">RCAM0610</strain>
        <plasmid evidence="2">p_1</plasmid>
    </source>
</reference>
<dbReference type="EMBL" id="CP050552">
    <property type="protein sequence ID" value="QND43731.1"/>
    <property type="molecule type" value="Genomic_DNA"/>
</dbReference>
<organism evidence="1 2">
    <name type="scientific">Rhizobium leguminosarum bv. viciae</name>
    <dbReference type="NCBI Taxonomy" id="387"/>
    <lineage>
        <taxon>Bacteria</taxon>
        <taxon>Pseudomonadati</taxon>
        <taxon>Pseudomonadota</taxon>
        <taxon>Alphaproteobacteria</taxon>
        <taxon>Hyphomicrobiales</taxon>
        <taxon>Rhizobiaceae</taxon>
        <taxon>Rhizobium/Agrobacterium group</taxon>
        <taxon>Rhizobium</taxon>
    </lineage>
</organism>
<gene>
    <name evidence="1" type="ORF">HB770_34965</name>
</gene>
<geneLocation type="plasmid" evidence="1 2">
    <name>p_1</name>
</geneLocation>
<evidence type="ECO:0000313" key="1">
    <source>
        <dbReference type="EMBL" id="QND43731.1"/>
    </source>
</evidence>
<dbReference type="Proteomes" id="UP000515518">
    <property type="component" value="Plasmid p_1"/>
</dbReference>
<sequence>MLIGVSHDPPPELAGLGIASALNDWDCGQEEDPANGRSPLVRDMSLNKRDADVLSLAVPLVQIALGLELSAPYLSSALRIKSTAWLSKLKTAYTPSGSSISSRFLFAPSIRTVLNRSASCA</sequence>
<dbReference type="AlphaFoldDB" id="A0A7G6RN99"/>
<accession>A0A7G6RN99</accession>
<protein>
    <submittedName>
        <fullName evidence="1">Uncharacterized protein</fullName>
    </submittedName>
</protein>
<keyword evidence="1" id="KW-0614">Plasmid</keyword>
<name>A0A7G6RN99_RHILV</name>
<proteinExistence type="predicted"/>
<evidence type="ECO:0000313" key="2">
    <source>
        <dbReference type="Proteomes" id="UP000515518"/>
    </source>
</evidence>